<dbReference type="EMBL" id="LWBP01000231">
    <property type="protein sequence ID" value="OQP48917.1"/>
    <property type="molecule type" value="Genomic_DNA"/>
</dbReference>
<protein>
    <recommendedName>
        <fullName evidence="9">TonB-dependent receptor plug domain-containing protein</fullName>
    </recommendedName>
</protein>
<evidence type="ECO:0000256" key="7">
    <source>
        <dbReference type="ARBA" id="ARBA00023237"/>
    </source>
</evidence>
<dbReference type="PANTHER" id="PTHR30069">
    <property type="entry name" value="TONB-DEPENDENT OUTER MEMBRANE RECEPTOR"/>
    <property type="match status" value="1"/>
</dbReference>
<dbReference type="Pfam" id="PF07715">
    <property type="entry name" value="Plug"/>
    <property type="match status" value="1"/>
</dbReference>
<evidence type="ECO:0000256" key="3">
    <source>
        <dbReference type="ARBA" id="ARBA00022452"/>
    </source>
</evidence>
<dbReference type="Gene3D" id="2.170.130.10">
    <property type="entry name" value="TonB-dependent receptor, plug domain"/>
    <property type="match status" value="1"/>
</dbReference>
<dbReference type="STRING" id="550983.A4R26_31230"/>
<sequence>MISRLLLLFVLLAARQVQAQSCSTQLTGHITDQDTREPLAGASILLQEIDWQVTTDSSGDFIFNNLCTGRYTLIVSHVSCGTIQQKIRIEKNRHVDVLMPHARSTLSEVVVAARTGINNTGFKKEAGRRKLEEARGFSISEALAKINGVTLLQTGSAIAKPVIHGLHGNRLLTINNGVRQEGQQWGNEHAPEIDAFIADRLTIIKGVDELRYGSDAIGGVILVQPKPLQYQPGHLAEINTGYFTNNRQYVASAVWEQQFQNLPSFAYRLQGTFKKGANATTPHYRLNNTASEEYNFSATAGWRRRQFNTELFYSRFNTETGIFIGSHTGNLSDLQKAVESDRPDATFLGQNTYTIGRPYQHVTHHLAKSRTQFIIHDHRFTIQLAGQFNNRKEYDIVRSSNNKQPQLNLTISTLSEDISWEHPVWKNWQGTAGVSAMQQDNAYAGRYFIPNYTANTWGAYALEKWVRHKWEMQAGLRYDHKRISTNRLITGSGTFDNFDFSYNTFAAAFNTAFKPVTGWKLNAAISLSERAPHVNELLSNGIHHGTATYEEGDITLHAEQAINLLLGLSWHNEQHTVSAEADLYHNTINDFIYRQPEPGEPVLTIAGAFPKIRYRQTDAALTGLDVSVVIKPRKQWEWVSRASLLRARNRLAGDWLTQMPADRVSKEIVYHFKNIKRLSDPYVSVEWQHVFKQTRIPGENNGKQDYKAPPAAWSLVNLNTAVTLCITRQLPVTFNLGVKNLLNKAYRDYLNSMRYFADETGRNIYLRLTVPVNGSITHANKNKQ</sequence>
<dbReference type="Gene3D" id="2.60.40.1120">
    <property type="entry name" value="Carboxypeptidase-like, regulatory domain"/>
    <property type="match status" value="1"/>
</dbReference>
<evidence type="ECO:0000313" key="11">
    <source>
        <dbReference type="Proteomes" id="UP000192276"/>
    </source>
</evidence>
<feature type="signal peptide" evidence="8">
    <location>
        <begin position="1"/>
        <end position="19"/>
    </location>
</feature>
<evidence type="ECO:0000256" key="5">
    <source>
        <dbReference type="ARBA" id="ARBA00022729"/>
    </source>
</evidence>
<evidence type="ECO:0000256" key="4">
    <source>
        <dbReference type="ARBA" id="ARBA00022692"/>
    </source>
</evidence>
<dbReference type="SUPFAM" id="SSF49464">
    <property type="entry name" value="Carboxypeptidase regulatory domain-like"/>
    <property type="match status" value="1"/>
</dbReference>
<evidence type="ECO:0000256" key="2">
    <source>
        <dbReference type="ARBA" id="ARBA00022448"/>
    </source>
</evidence>
<gene>
    <name evidence="10" type="ORF">A4R26_31230</name>
</gene>
<name>A0A1V9ERZ0_9BACT</name>
<keyword evidence="4" id="KW-0812">Transmembrane</keyword>
<keyword evidence="3" id="KW-1134">Transmembrane beta strand</keyword>
<dbReference type="SUPFAM" id="SSF56935">
    <property type="entry name" value="Porins"/>
    <property type="match status" value="1"/>
</dbReference>
<dbReference type="Proteomes" id="UP000192276">
    <property type="component" value="Unassembled WGS sequence"/>
</dbReference>
<dbReference type="GO" id="GO:0009279">
    <property type="term" value="C:cell outer membrane"/>
    <property type="evidence" value="ECO:0007669"/>
    <property type="project" value="UniProtKB-SubCell"/>
</dbReference>
<dbReference type="PANTHER" id="PTHR30069:SF29">
    <property type="entry name" value="HEMOGLOBIN AND HEMOGLOBIN-HAPTOGLOBIN-BINDING PROTEIN 1-RELATED"/>
    <property type="match status" value="1"/>
</dbReference>
<evidence type="ECO:0000256" key="8">
    <source>
        <dbReference type="SAM" id="SignalP"/>
    </source>
</evidence>
<dbReference type="Gene3D" id="2.40.170.20">
    <property type="entry name" value="TonB-dependent receptor, beta-barrel domain"/>
    <property type="match status" value="1"/>
</dbReference>
<evidence type="ECO:0000256" key="1">
    <source>
        <dbReference type="ARBA" id="ARBA00004571"/>
    </source>
</evidence>
<dbReference type="Pfam" id="PF13715">
    <property type="entry name" value="CarbopepD_reg_2"/>
    <property type="match status" value="1"/>
</dbReference>
<comment type="subcellular location">
    <subcellularLocation>
        <location evidence="1">Cell outer membrane</location>
        <topology evidence="1">Multi-pass membrane protein</topology>
    </subcellularLocation>
</comment>
<evidence type="ECO:0000313" key="10">
    <source>
        <dbReference type="EMBL" id="OQP48917.1"/>
    </source>
</evidence>
<keyword evidence="11" id="KW-1185">Reference proteome</keyword>
<keyword evidence="2" id="KW-0813">Transport</keyword>
<keyword evidence="5 8" id="KW-0732">Signal</keyword>
<reference evidence="11" key="1">
    <citation type="submission" date="2016-04" db="EMBL/GenBank/DDBJ databases">
        <authorList>
            <person name="Chen L."/>
            <person name="Zhuang W."/>
            <person name="Wang G."/>
        </authorList>
    </citation>
    <scope>NUCLEOTIDE SEQUENCE [LARGE SCALE GENOMIC DNA]</scope>
    <source>
        <strain evidence="11">208</strain>
    </source>
</reference>
<evidence type="ECO:0000259" key="9">
    <source>
        <dbReference type="Pfam" id="PF07715"/>
    </source>
</evidence>
<feature type="domain" description="TonB-dependent receptor plug" evidence="9">
    <location>
        <begin position="128"/>
        <end position="220"/>
    </location>
</feature>
<accession>A0A1V9ERZ0</accession>
<keyword evidence="7" id="KW-0998">Cell outer membrane</keyword>
<dbReference type="GO" id="GO:0044718">
    <property type="term" value="P:siderophore transmembrane transport"/>
    <property type="evidence" value="ECO:0007669"/>
    <property type="project" value="TreeGrafter"/>
</dbReference>
<dbReference type="RefSeq" id="WP_081170245.1">
    <property type="nucleotide sequence ID" value="NZ_LWBP01000231.1"/>
</dbReference>
<dbReference type="InterPro" id="IPR008969">
    <property type="entry name" value="CarboxyPept-like_regulatory"/>
</dbReference>
<dbReference type="InterPro" id="IPR012910">
    <property type="entry name" value="Plug_dom"/>
</dbReference>
<dbReference type="InterPro" id="IPR039426">
    <property type="entry name" value="TonB-dep_rcpt-like"/>
</dbReference>
<dbReference type="OrthoDB" id="9795928at2"/>
<keyword evidence="6" id="KW-0472">Membrane</keyword>
<organism evidence="10 11">
    <name type="scientific">Niastella populi</name>
    <dbReference type="NCBI Taxonomy" id="550983"/>
    <lineage>
        <taxon>Bacteria</taxon>
        <taxon>Pseudomonadati</taxon>
        <taxon>Bacteroidota</taxon>
        <taxon>Chitinophagia</taxon>
        <taxon>Chitinophagales</taxon>
        <taxon>Chitinophagaceae</taxon>
        <taxon>Niastella</taxon>
    </lineage>
</organism>
<comment type="caution">
    <text evidence="10">The sequence shown here is derived from an EMBL/GenBank/DDBJ whole genome shotgun (WGS) entry which is preliminary data.</text>
</comment>
<dbReference type="InterPro" id="IPR036942">
    <property type="entry name" value="Beta-barrel_TonB_sf"/>
</dbReference>
<proteinExistence type="predicted"/>
<dbReference type="GO" id="GO:0015344">
    <property type="term" value="F:siderophore uptake transmembrane transporter activity"/>
    <property type="evidence" value="ECO:0007669"/>
    <property type="project" value="TreeGrafter"/>
</dbReference>
<evidence type="ECO:0000256" key="6">
    <source>
        <dbReference type="ARBA" id="ARBA00023136"/>
    </source>
</evidence>
<dbReference type="InterPro" id="IPR037066">
    <property type="entry name" value="Plug_dom_sf"/>
</dbReference>
<dbReference type="AlphaFoldDB" id="A0A1V9ERZ0"/>
<feature type="chain" id="PRO_5010702282" description="TonB-dependent receptor plug domain-containing protein" evidence="8">
    <location>
        <begin position="20"/>
        <end position="784"/>
    </location>
</feature>